<dbReference type="InterPro" id="IPR010837">
    <property type="entry name" value="Conjugal_tfr_TrbH"/>
</dbReference>
<proteinExistence type="predicted"/>
<organism evidence="2 3">
    <name type="scientific">Pseudomonas helleri</name>
    <dbReference type="NCBI Taxonomy" id="1608996"/>
    <lineage>
        <taxon>Bacteria</taxon>
        <taxon>Pseudomonadati</taxon>
        <taxon>Pseudomonadota</taxon>
        <taxon>Gammaproteobacteria</taxon>
        <taxon>Pseudomonadales</taxon>
        <taxon>Pseudomonadaceae</taxon>
        <taxon>Pseudomonas</taxon>
    </lineage>
</organism>
<reference evidence="2 3" key="1">
    <citation type="submission" date="2019-10" db="EMBL/GenBank/DDBJ databases">
        <title>Evaluation of single-gene subtyping targets for Pseudomonas.</title>
        <authorList>
            <person name="Reichler S.J."/>
            <person name="Orsi R.H."/>
            <person name="Wiedmann M."/>
            <person name="Martin N.H."/>
            <person name="Murphy S.I."/>
        </authorList>
    </citation>
    <scope>NUCLEOTIDE SEQUENCE [LARGE SCALE GENOMIC DNA]</scope>
    <source>
        <strain evidence="2 3">FSL R10-2932</strain>
    </source>
</reference>
<protein>
    <submittedName>
        <fullName evidence="2">Conjugal transfer protein TrbH</fullName>
    </submittedName>
</protein>
<dbReference type="PROSITE" id="PS51257">
    <property type="entry name" value="PROKAR_LIPOPROTEIN"/>
    <property type="match status" value="1"/>
</dbReference>
<keyword evidence="1" id="KW-0732">Signal</keyword>
<feature type="signal peptide" evidence="1">
    <location>
        <begin position="1"/>
        <end position="20"/>
    </location>
</feature>
<evidence type="ECO:0000256" key="1">
    <source>
        <dbReference type="SAM" id="SignalP"/>
    </source>
</evidence>
<evidence type="ECO:0000313" key="2">
    <source>
        <dbReference type="EMBL" id="MQT74805.1"/>
    </source>
</evidence>
<accession>A0A7X1WU72</accession>
<sequence length="153" mass="16149">MRKVLLISALIAGLSGCATNSPYGNYSAAPAAHDKNMASDTVAHLVTMYPPARTRLNIMQPTEDAYGTALVALLRGRGYSVNEYAPEAAKKAQPATQAAFAPGVDLRYVVDSLAPAADLYRVTVVVGNQPISRAYIPQKNGTVAAAGSWARKE</sequence>
<dbReference type="AlphaFoldDB" id="A0A7X1WU72"/>
<feature type="chain" id="PRO_5031497947" evidence="1">
    <location>
        <begin position="21"/>
        <end position="153"/>
    </location>
</feature>
<dbReference type="Pfam" id="PF07283">
    <property type="entry name" value="TrbH"/>
    <property type="match status" value="1"/>
</dbReference>
<gene>
    <name evidence="2" type="ORF">GHO37_10870</name>
</gene>
<dbReference type="Proteomes" id="UP000447574">
    <property type="component" value="Unassembled WGS sequence"/>
</dbReference>
<name>A0A7X1WU72_9PSED</name>
<comment type="caution">
    <text evidence="2">The sequence shown here is derived from an EMBL/GenBank/DDBJ whole genome shotgun (WGS) entry which is preliminary data.</text>
</comment>
<dbReference type="EMBL" id="WIWF01000033">
    <property type="protein sequence ID" value="MQT74805.1"/>
    <property type="molecule type" value="Genomic_DNA"/>
</dbReference>
<evidence type="ECO:0000313" key="3">
    <source>
        <dbReference type="Proteomes" id="UP000447574"/>
    </source>
</evidence>